<comment type="caution">
    <text evidence="2">The sequence shown here is derived from an EMBL/GenBank/DDBJ whole genome shotgun (WGS) entry which is preliminary data.</text>
</comment>
<dbReference type="SUPFAM" id="SSF109604">
    <property type="entry name" value="HD-domain/PDEase-like"/>
    <property type="match status" value="1"/>
</dbReference>
<accession>A0A0G1BQ89</accession>
<sequence length="214" mass="24025">MEEEKVYVTQGFIEKFATLFADDNSSFGDIAKLLVFQPRLVVRLLHVANHMCTCHGSFKRPTTVQGIINILGFGRVEDEINLIEYAPLHEERKVLNQAISCYVLASVYASIAEQVFGKKKAPEHFLAGLIAPLVEEDNSILYECNDELKGYFNPNYAHGMQIEGLSTIAHVKELTKGFEKGINSFDTGHLYTTWDEARRNARATLIVYSGGYAE</sequence>
<reference evidence="2 3" key="1">
    <citation type="journal article" date="2015" name="Nature">
        <title>rRNA introns, odd ribosomes, and small enigmatic genomes across a large radiation of phyla.</title>
        <authorList>
            <person name="Brown C.T."/>
            <person name="Hug L.A."/>
            <person name="Thomas B.C."/>
            <person name="Sharon I."/>
            <person name="Castelle C.J."/>
            <person name="Singh A."/>
            <person name="Wilkins M.J."/>
            <person name="Williams K.H."/>
            <person name="Banfield J.F."/>
        </authorList>
    </citation>
    <scope>NUCLEOTIDE SEQUENCE [LARGE SCALE GENOMIC DNA]</scope>
</reference>
<organism evidence="2 3">
    <name type="scientific">Candidatus Nomurabacteria bacterium GW2011_GWC2_42_20</name>
    <dbReference type="NCBI Taxonomy" id="1618756"/>
    <lineage>
        <taxon>Bacteria</taxon>
        <taxon>Candidatus Nomuraibacteriota</taxon>
    </lineage>
</organism>
<dbReference type="EMBL" id="LCDG01000001">
    <property type="protein sequence ID" value="KKS48406.1"/>
    <property type="molecule type" value="Genomic_DNA"/>
</dbReference>
<proteinExistence type="predicted"/>
<dbReference type="AlphaFoldDB" id="A0A0G1BQ89"/>
<evidence type="ECO:0000259" key="1">
    <source>
        <dbReference type="Pfam" id="PF08668"/>
    </source>
</evidence>
<dbReference type="Pfam" id="PF08668">
    <property type="entry name" value="HDOD"/>
    <property type="match status" value="1"/>
</dbReference>
<protein>
    <recommendedName>
        <fullName evidence="1">HDOD domain-containing protein</fullName>
    </recommendedName>
</protein>
<dbReference type="InterPro" id="IPR013976">
    <property type="entry name" value="HDOD"/>
</dbReference>
<evidence type="ECO:0000313" key="2">
    <source>
        <dbReference type="EMBL" id="KKS48406.1"/>
    </source>
</evidence>
<name>A0A0G1BQ89_9BACT</name>
<gene>
    <name evidence="2" type="ORF">UV12_C0001G0101</name>
</gene>
<dbReference type="Proteomes" id="UP000034704">
    <property type="component" value="Unassembled WGS sequence"/>
</dbReference>
<feature type="domain" description="HDOD" evidence="1">
    <location>
        <begin position="13"/>
        <end position="131"/>
    </location>
</feature>
<dbReference type="Gene3D" id="1.10.3210.10">
    <property type="entry name" value="Hypothetical protein af1432"/>
    <property type="match status" value="1"/>
</dbReference>
<evidence type="ECO:0000313" key="3">
    <source>
        <dbReference type="Proteomes" id="UP000034704"/>
    </source>
</evidence>